<protein>
    <submittedName>
        <fullName evidence="1">Uncharacterized protein</fullName>
    </submittedName>
</protein>
<name>X1REY3_9ZZZZ</name>
<gene>
    <name evidence="1" type="ORF">S12H4_10762</name>
</gene>
<reference evidence="1" key="1">
    <citation type="journal article" date="2014" name="Front. Microbiol.">
        <title>High frequency of phylogenetically diverse reductive dehalogenase-homologous genes in deep subseafloor sedimentary metagenomes.</title>
        <authorList>
            <person name="Kawai M."/>
            <person name="Futagami T."/>
            <person name="Toyoda A."/>
            <person name="Takaki Y."/>
            <person name="Nishi S."/>
            <person name="Hori S."/>
            <person name="Arai W."/>
            <person name="Tsubouchi T."/>
            <person name="Morono Y."/>
            <person name="Uchiyama I."/>
            <person name="Ito T."/>
            <person name="Fujiyama A."/>
            <person name="Inagaki F."/>
            <person name="Takami H."/>
        </authorList>
    </citation>
    <scope>NUCLEOTIDE SEQUENCE</scope>
    <source>
        <strain evidence="1">Expedition CK06-06</strain>
    </source>
</reference>
<dbReference type="AlphaFoldDB" id="X1REY3"/>
<dbReference type="EMBL" id="BARW01004675">
    <property type="protein sequence ID" value="GAI65541.1"/>
    <property type="molecule type" value="Genomic_DNA"/>
</dbReference>
<feature type="non-terminal residue" evidence="1">
    <location>
        <position position="1"/>
    </location>
</feature>
<comment type="caution">
    <text evidence="1">The sequence shown here is derived from an EMBL/GenBank/DDBJ whole genome shotgun (WGS) entry which is preliminary data.</text>
</comment>
<accession>X1REY3</accession>
<sequence length="46" mass="5062">VVTVISPELRTGLAAWLNELEAKAKKTPNPWDDVFVGILKSVLLTK</sequence>
<organism evidence="1">
    <name type="scientific">marine sediment metagenome</name>
    <dbReference type="NCBI Taxonomy" id="412755"/>
    <lineage>
        <taxon>unclassified sequences</taxon>
        <taxon>metagenomes</taxon>
        <taxon>ecological metagenomes</taxon>
    </lineage>
</organism>
<proteinExistence type="predicted"/>
<evidence type="ECO:0000313" key="1">
    <source>
        <dbReference type="EMBL" id="GAI65541.1"/>
    </source>
</evidence>